<comment type="caution">
    <text evidence="3">The sequence shown here is derived from an EMBL/GenBank/DDBJ whole genome shotgun (WGS) entry which is preliminary data.</text>
</comment>
<reference evidence="3 4" key="1">
    <citation type="submission" date="2017-06" db="EMBL/GenBank/DDBJ databases">
        <title>A platform for efficient transgenesis in Macrostomum lignano, a flatworm model organism for stem cell research.</title>
        <authorList>
            <person name="Berezikov E."/>
        </authorList>
    </citation>
    <scope>NUCLEOTIDE SEQUENCE [LARGE SCALE GENOMIC DNA]</scope>
    <source>
        <strain evidence="3">DV1</strain>
        <tissue evidence="3">Whole organism</tissue>
    </source>
</reference>
<evidence type="ECO:0000259" key="2">
    <source>
        <dbReference type="PROSITE" id="PS50234"/>
    </source>
</evidence>
<accession>A0A267ESK0</accession>
<feature type="compositionally biased region" description="Low complexity" evidence="1">
    <location>
        <begin position="687"/>
        <end position="697"/>
    </location>
</feature>
<dbReference type="EMBL" id="NIVC01001742">
    <property type="protein sequence ID" value="PAA64533.1"/>
    <property type="molecule type" value="Genomic_DNA"/>
</dbReference>
<dbReference type="Proteomes" id="UP000215902">
    <property type="component" value="Unassembled WGS sequence"/>
</dbReference>
<feature type="domain" description="VWFA" evidence="2">
    <location>
        <begin position="6"/>
        <end position="135"/>
    </location>
</feature>
<dbReference type="GO" id="GO:0032039">
    <property type="term" value="C:integrator complex"/>
    <property type="evidence" value="ECO:0007669"/>
    <property type="project" value="TreeGrafter"/>
</dbReference>
<feature type="compositionally biased region" description="Low complexity" evidence="1">
    <location>
        <begin position="754"/>
        <end position="767"/>
    </location>
</feature>
<gene>
    <name evidence="3" type="ORF">BOX15_Mlig028481g1</name>
</gene>
<dbReference type="Gene3D" id="3.40.50.410">
    <property type="entry name" value="von Willebrand factor, type A domain"/>
    <property type="match status" value="1"/>
</dbReference>
<dbReference type="Pfam" id="PF13519">
    <property type="entry name" value="VWA_2"/>
    <property type="match status" value="1"/>
</dbReference>
<evidence type="ECO:0000313" key="3">
    <source>
        <dbReference type="EMBL" id="PAA64533.1"/>
    </source>
</evidence>
<dbReference type="PANTHER" id="PTHR12957:SF2">
    <property type="entry name" value="INTEGRATOR COMPLEX SUBUNIT 6"/>
    <property type="match status" value="1"/>
</dbReference>
<dbReference type="STRING" id="282301.A0A267ESK0"/>
<organism evidence="3 4">
    <name type="scientific">Macrostomum lignano</name>
    <dbReference type="NCBI Taxonomy" id="282301"/>
    <lineage>
        <taxon>Eukaryota</taxon>
        <taxon>Metazoa</taxon>
        <taxon>Spiralia</taxon>
        <taxon>Lophotrochozoa</taxon>
        <taxon>Platyhelminthes</taxon>
        <taxon>Rhabditophora</taxon>
        <taxon>Macrostomorpha</taxon>
        <taxon>Macrostomida</taxon>
        <taxon>Macrostomidae</taxon>
        <taxon>Macrostomum</taxon>
    </lineage>
</organism>
<evidence type="ECO:0000313" key="4">
    <source>
        <dbReference type="Proteomes" id="UP000215902"/>
    </source>
</evidence>
<name>A0A267ESK0_9PLAT</name>
<dbReference type="InterPro" id="IPR036465">
    <property type="entry name" value="vWFA_dom_sf"/>
</dbReference>
<dbReference type="InterPro" id="IPR057413">
    <property type="entry name" value="Beta-barrel_INTS6"/>
</dbReference>
<dbReference type="PROSITE" id="PS50234">
    <property type="entry name" value="VWFA"/>
    <property type="match status" value="1"/>
</dbReference>
<dbReference type="Pfam" id="PF25462">
    <property type="entry name" value="Beta-barrel_INTS6"/>
    <property type="match status" value="1"/>
</dbReference>
<dbReference type="InterPro" id="IPR002035">
    <property type="entry name" value="VWF_A"/>
</dbReference>
<dbReference type="SUPFAM" id="SSF53300">
    <property type="entry name" value="vWA-like"/>
    <property type="match status" value="1"/>
</dbReference>
<dbReference type="InterPro" id="IPR051113">
    <property type="entry name" value="Integrator_subunit6"/>
</dbReference>
<dbReference type="FunFam" id="3.40.50.410:FF:000010">
    <property type="entry name" value="Integrator complex subunit 6 like"/>
    <property type="match status" value="1"/>
</dbReference>
<evidence type="ECO:0000256" key="1">
    <source>
        <dbReference type="SAM" id="MobiDB-lite"/>
    </source>
</evidence>
<dbReference type="AlphaFoldDB" id="A0A267ESK0"/>
<feature type="non-terminal residue" evidence="3">
    <location>
        <position position="1"/>
    </location>
</feature>
<dbReference type="GO" id="GO:0034472">
    <property type="term" value="P:snRNA 3'-end processing"/>
    <property type="evidence" value="ECO:0007669"/>
    <property type="project" value="TreeGrafter"/>
</dbReference>
<feature type="compositionally biased region" description="Polar residues" evidence="1">
    <location>
        <begin position="731"/>
        <end position="740"/>
    </location>
</feature>
<sequence length="920" mass="100560">YAIMTIIVFLMDNSASMNQRTYLGTTLLDVARGAVETLMKLRAREASSRWDRYMLVTLDDPPANIKAGWTENQAPFTQQLKLLRAHGVTTLGAGLKRTLDLLNLNRLQHGIDNYGCGRFPFYIEPAVIIALTDGRKLTSEAGITAELNLPMVGGVMGSELTQEPFRWDQRLYGLVLRFPALTDPQSGAAGQQQYVPPAGDSPIDIMCEVTGGRSYKLVNQRMLNQCLESLCQKCQPGIVVHLEKLGPDPPPATDDKGRPVASSIAGTAWQSCKRMLYVKVSTQRGNATGHWPIPEAYWPDLSAYRLPPRSAHPLVRFVCQKAEPQAIDGFPFDKYELEPSPLTQYILERREPHSAWQCHVPHSAKSSAPEAQKPFGYLKPASNLQSVNLIVLPYDYPTLFALLDELIKLHKMKPTDQWRARFAEYLRRMPSYYGQPLARAMEKLGVKGVVPDQVSHAVPVSPAVQSYLKKVRVAAKAEYDRVVVATAASNQQHPEEGRFIEVARPCVVPLPDIDLQLVARGNQIPAQPPPQQPPLRLQVISQQQQLQLQQQQQPSEANRPYQNPFHVPRESLRTCLVQMRANLLAALRGASPVHDDSRHSQPVSVMGNYTEYLKRQPPPLRELDSSPLRLHTFGNPFKLAKQMKQVGFQAVDEADELQQLASNRKRPHSGGVGGAGGVGGGGGSVGPAGIDLSSPSLPKRRKPGPLPPEVTLRSLRTPPPSPAPHRRDSIDSLTSASTISGFGDVANLSTSDASMPSSPKSPTSPNSPMSPPRLLPADGGDDFGGDIDNTCADSSSTSADHRQPSSPSSPPTLSPAAAAAAAVLDERRHFEAADRLLTRLLPAVRGCPLAGLSDLLDQIVACRCRSDQRRAVVACLEAEAARFRRRDLVKLLRRVARWLDSVGDDAEALMPELAAAVADS</sequence>
<proteinExistence type="predicted"/>
<dbReference type="PANTHER" id="PTHR12957">
    <property type="entry name" value="DEAD/H BOX POLYPEPTIDE 26/DICE1-RELATED"/>
    <property type="match status" value="1"/>
</dbReference>
<feature type="compositionally biased region" description="Low complexity" evidence="1">
    <location>
        <begin position="542"/>
        <end position="553"/>
    </location>
</feature>
<protein>
    <recommendedName>
        <fullName evidence="2">VWFA domain-containing protein</fullName>
    </recommendedName>
</protein>
<feature type="region of interest" description="Disordered" evidence="1">
    <location>
        <begin position="541"/>
        <end position="565"/>
    </location>
</feature>
<keyword evidence="4" id="KW-1185">Reference proteome</keyword>
<feature type="region of interest" description="Disordered" evidence="1">
    <location>
        <begin position="662"/>
        <end position="818"/>
    </location>
</feature>
<feature type="compositionally biased region" description="Gly residues" evidence="1">
    <location>
        <begin position="670"/>
        <end position="686"/>
    </location>
</feature>
<dbReference type="OrthoDB" id="9449012at2759"/>
<dbReference type="CDD" id="cd00198">
    <property type="entry name" value="vWFA"/>
    <property type="match status" value="1"/>
</dbReference>